<feature type="domain" description="Pyridoxamine 5'-phosphate oxidase N-terminal" evidence="2">
    <location>
        <begin position="11"/>
        <end position="140"/>
    </location>
</feature>
<evidence type="ECO:0000259" key="2">
    <source>
        <dbReference type="Pfam" id="PF01243"/>
    </source>
</evidence>
<dbReference type="InterPro" id="IPR011576">
    <property type="entry name" value="Pyridox_Oxase_N"/>
</dbReference>
<keyword evidence="4" id="KW-1185">Reference proteome</keyword>
<sequence length="163" mass="17692">MQPDDIATEIDAARDLLAATAAAHLGYVAADGTPRTVPVGFWWTGEEFVVSTAPEAPKVAALRERPDVALSVEAGDTPESAQALSVRGRVEITVVEGIVPEYLMAARRTMGEESAADFEAHVRTVFDQQARIAIRPTWARFYDYSDPDRMPAFLQRLVATSGS</sequence>
<dbReference type="Proteomes" id="UP000649179">
    <property type="component" value="Unassembled WGS sequence"/>
</dbReference>
<proteinExistence type="predicted"/>
<dbReference type="SUPFAM" id="SSF50475">
    <property type="entry name" value="FMN-binding split barrel"/>
    <property type="match status" value="1"/>
</dbReference>
<dbReference type="GO" id="GO:0016627">
    <property type="term" value="F:oxidoreductase activity, acting on the CH-CH group of donors"/>
    <property type="evidence" value="ECO:0007669"/>
    <property type="project" value="TreeGrafter"/>
</dbReference>
<evidence type="ECO:0000313" key="3">
    <source>
        <dbReference type="EMBL" id="GGF30866.1"/>
    </source>
</evidence>
<reference evidence="3" key="2">
    <citation type="submission" date="2020-09" db="EMBL/GenBank/DDBJ databases">
        <authorList>
            <person name="Sun Q."/>
            <person name="Zhou Y."/>
        </authorList>
    </citation>
    <scope>NUCLEOTIDE SEQUENCE</scope>
    <source>
        <strain evidence="3">CGMCC 1.16067</strain>
    </source>
</reference>
<dbReference type="PANTHER" id="PTHR35176:SF6">
    <property type="entry name" value="HEME OXYGENASE HI_0854-RELATED"/>
    <property type="match status" value="1"/>
</dbReference>
<dbReference type="InterPro" id="IPR012349">
    <property type="entry name" value="Split_barrel_FMN-bd"/>
</dbReference>
<dbReference type="Gene3D" id="2.30.110.10">
    <property type="entry name" value="Electron Transport, Fmn-binding Protein, Chain A"/>
    <property type="match status" value="1"/>
</dbReference>
<gene>
    <name evidence="3" type="ORF">GCM10011519_00380</name>
</gene>
<protein>
    <recommendedName>
        <fullName evidence="2">Pyridoxamine 5'-phosphate oxidase N-terminal domain-containing protein</fullName>
    </recommendedName>
</protein>
<dbReference type="Pfam" id="PF01243">
    <property type="entry name" value="PNPOx_N"/>
    <property type="match status" value="1"/>
</dbReference>
<evidence type="ECO:0000256" key="1">
    <source>
        <dbReference type="ARBA" id="ARBA00023002"/>
    </source>
</evidence>
<accession>A0A917EZY7</accession>
<dbReference type="GO" id="GO:0005829">
    <property type="term" value="C:cytosol"/>
    <property type="evidence" value="ECO:0007669"/>
    <property type="project" value="TreeGrafter"/>
</dbReference>
<dbReference type="PANTHER" id="PTHR35176">
    <property type="entry name" value="HEME OXYGENASE HI_0854-RELATED"/>
    <property type="match status" value="1"/>
</dbReference>
<name>A0A917EZY7_9ACTN</name>
<dbReference type="RefSeq" id="WP_188777132.1">
    <property type="nucleotide sequence ID" value="NZ_BMKQ01000001.1"/>
</dbReference>
<comment type="caution">
    <text evidence="3">The sequence shown here is derived from an EMBL/GenBank/DDBJ whole genome shotgun (WGS) entry which is preliminary data.</text>
</comment>
<dbReference type="AlphaFoldDB" id="A0A917EZY7"/>
<dbReference type="EMBL" id="BMKQ01000001">
    <property type="protein sequence ID" value="GGF30866.1"/>
    <property type="molecule type" value="Genomic_DNA"/>
</dbReference>
<organism evidence="3 4">
    <name type="scientific">Marmoricola endophyticus</name>
    <dbReference type="NCBI Taxonomy" id="2040280"/>
    <lineage>
        <taxon>Bacteria</taxon>
        <taxon>Bacillati</taxon>
        <taxon>Actinomycetota</taxon>
        <taxon>Actinomycetes</taxon>
        <taxon>Propionibacteriales</taxon>
        <taxon>Nocardioidaceae</taxon>
        <taxon>Marmoricola</taxon>
    </lineage>
</organism>
<keyword evidence="1" id="KW-0560">Oxidoreductase</keyword>
<dbReference type="InterPro" id="IPR052019">
    <property type="entry name" value="F420H2_bilvrd_red/Heme_oxyg"/>
</dbReference>
<evidence type="ECO:0000313" key="4">
    <source>
        <dbReference type="Proteomes" id="UP000649179"/>
    </source>
</evidence>
<reference evidence="3" key="1">
    <citation type="journal article" date="2014" name="Int. J. Syst. Evol. Microbiol.">
        <title>Complete genome sequence of Corynebacterium casei LMG S-19264T (=DSM 44701T), isolated from a smear-ripened cheese.</title>
        <authorList>
            <consortium name="US DOE Joint Genome Institute (JGI-PGF)"/>
            <person name="Walter F."/>
            <person name="Albersmeier A."/>
            <person name="Kalinowski J."/>
            <person name="Ruckert C."/>
        </authorList>
    </citation>
    <scope>NUCLEOTIDE SEQUENCE</scope>
    <source>
        <strain evidence="3">CGMCC 1.16067</strain>
    </source>
</reference>
<dbReference type="GO" id="GO:0070967">
    <property type="term" value="F:coenzyme F420 binding"/>
    <property type="evidence" value="ECO:0007669"/>
    <property type="project" value="TreeGrafter"/>
</dbReference>